<dbReference type="Proteomes" id="UP001589627">
    <property type="component" value="Unassembled WGS sequence"/>
</dbReference>
<evidence type="ECO:0000256" key="3">
    <source>
        <dbReference type="ARBA" id="ARBA00022691"/>
    </source>
</evidence>
<dbReference type="InterPro" id="IPR018117">
    <property type="entry name" value="C5_DNA_meth_AS"/>
</dbReference>
<evidence type="ECO:0000256" key="2">
    <source>
        <dbReference type="ARBA" id="ARBA00022679"/>
    </source>
</evidence>
<evidence type="ECO:0000256" key="4">
    <source>
        <dbReference type="ARBA" id="ARBA00022747"/>
    </source>
</evidence>
<dbReference type="PROSITE" id="PS00094">
    <property type="entry name" value="C5_MTASE_1"/>
    <property type="match status" value="1"/>
</dbReference>
<organism evidence="8 9">
    <name type="scientific">Actinoallomurus acaciae</name>
    <dbReference type="NCBI Taxonomy" id="502577"/>
    <lineage>
        <taxon>Bacteria</taxon>
        <taxon>Bacillati</taxon>
        <taxon>Actinomycetota</taxon>
        <taxon>Actinomycetes</taxon>
        <taxon>Streptosporangiales</taxon>
        <taxon>Thermomonosporaceae</taxon>
        <taxon>Actinoallomurus</taxon>
    </lineage>
</organism>
<protein>
    <recommendedName>
        <fullName evidence="7">Cytosine-specific methyltransferase</fullName>
        <ecNumber evidence="7">2.1.1.37</ecNumber>
    </recommendedName>
</protein>
<dbReference type="InterPro" id="IPR001525">
    <property type="entry name" value="C5_MeTfrase"/>
</dbReference>
<evidence type="ECO:0000256" key="7">
    <source>
        <dbReference type="RuleBase" id="RU000417"/>
    </source>
</evidence>
<evidence type="ECO:0000313" key="9">
    <source>
        <dbReference type="Proteomes" id="UP001589627"/>
    </source>
</evidence>
<keyword evidence="4" id="KW-0680">Restriction system</keyword>
<dbReference type="PRINTS" id="PR00105">
    <property type="entry name" value="C5METTRFRASE"/>
</dbReference>
<reference evidence="8 9" key="1">
    <citation type="submission" date="2024-09" db="EMBL/GenBank/DDBJ databases">
        <authorList>
            <person name="Sun Q."/>
            <person name="Mori K."/>
        </authorList>
    </citation>
    <scope>NUCLEOTIDE SEQUENCE [LARGE SCALE GENOMIC DNA]</scope>
    <source>
        <strain evidence="8 9">TBRC 0563</strain>
    </source>
</reference>
<dbReference type="EMBL" id="JBHLZP010000058">
    <property type="protein sequence ID" value="MFB9832714.1"/>
    <property type="molecule type" value="Genomic_DNA"/>
</dbReference>
<dbReference type="PANTHER" id="PTHR10629:SF52">
    <property type="entry name" value="DNA (CYTOSINE-5)-METHYLTRANSFERASE 1"/>
    <property type="match status" value="1"/>
</dbReference>
<evidence type="ECO:0000313" key="8">
    <source>
        <dbReference type="EMBL" id="MFB9832714.1"/>
    </source>
</evidence>
<evidence type="ECO:0000256" key="1">
    <source>
        <dbReference type="ARBA" id="ARBA00022603"/>
    </source>
</evidence>
<comment type="catalytic activity">
    <reaction evidence="7">
        <text>a 2'-deoxycytidine in DNA + S-adenosyl-L-methionine = a 5-methyl-2'-deoxycytidine in DNA + S-adenosyl-L-homocysteine + H(+)</text>
        <dbReference type="Rhea" id="RHEA:13681"/>
        <dbReference type="Rhea" id="RHEA-COMP:11369"/>
        <dbReference type="Rhea" id="RHEA-COMP:11370"/>
        <dbReference type="ChEBI" id="CHEBI:15378"/>
        <dbReference type="ChEBI" id="CHEBI:57856"/>
        <dbReference type="ChEBI" id="CHEBI:59789"/>
        <dbReference type="ChEBI" id="CHEBI:85452"/>
        <dbReference type="ChEBI" id="CHEBI:85454"/>
        <dbReference type="EC" id="2.1.1.37"/>
    </reaction>
</comment>
<keyword evidence="9" id="KW-1185">Reference proteome</keyword>
<dbReference type="GO" id="GO:0032259">
    <property type="term" value="P:methylation"/>
    <property type="evidence" value="ECO:0007669"/>
    <property type="project" value="UniProtKB-KW"/>
</dbReference>
<dbReference type="Gene3D" id="3.90.120.10">
    <property type="entry name" value="DNA Methylase, subunit A, domain 2"/>
    <property type="match status" value="1"/>
</dbReference>
<dbReference type="Gene3D" id="3.40.50.150">
    <property type="entry name" value="Vaccinia Virus protein VP39"/>
    <property type="match status" value="1"/>
</dbReference>
<dbReference type="InterPro" id="IPR050390">
    <property type="entry name" value="C5-Methyltransferase"/>
</dbReference>
<keyword evidence="1 5" id="KW-0489">Methyltransferase</keyword>
<sequence length="406" mass="45497">MQSDTAGLSRSLFPEAANHAIKITELFAGCGGFTQGFREFRPSGFKSSPFRSVGAVDWDIAAASTFAANFADDVLTVDKIFVDDIKYWNESALVQPDIILGGPPCQGFSSLGRLNPDDPRNELNYQYMRMVSVLAPKIFVIENVDRFIKSREYDQLRQATKPGGLLSEYALETKVLNAADYGAPQNRRRAIVLGTHRDLVSSHPDLIPLQHPEPTHAKDPQAPPTLFDTRDRKPWVPVSSVFEKTYAYSPVAALPERVCSPLGVCLPGVFGTYELHLRRNPTPLSLKRYASIPPGGNRYDSPADLSTKSWLRHRTGSGDVMGRLHIDRPSVTIRTEFFKPEKGRYLHPYMDRPITHYEAALIQGFPDEFLWCGTKIQIARQIGNAIPVQLSRALAEEIYFYLKTVR</sequence>
<dbReference type="InterPro" id="IPR029063">
    <property type="entry name" value="SAM-dependent_MTases_sf"/>
</dbReference>
<comment type="similarity">
    <text evidence="5 6">Belongs to the class I-like SAM-binding methyltransferase superfamily. C5-methyltransferase family.</text>
</comment>
<keyword evidence="3 5" id="KW-0949">S-adenosyl-L-methionine</keyword>
<dbReference type="RefSeq" id="WP_378198939.1">
    <property type="nucleotide sequence ID" value="NZ_JBHLZP010000058.1"/>
</dbReference>
<dbReference type="EC" id="2.1.1.37" evidence="7"/>
<comment type="caution">
    <text evidence="8">The sequence shown here is derived from an EMBL/GenBank/DDBJ whole genome shotgun (WGS) entry which is preliminary data.</text>
</comment>
<accession>A0ABV5YEZ7</accession>
<dbReference type="Pfam" id="PF00145">
    <property type="entry name" value="DNA_methylase"/>
    <property type="match status" value="1"/>
</dbReference>
<dbReference type="PROSITE" id="PS00095">
    <property type="entry name" value="C5_MTASE_2"/>
    <property type="match status" value="1"/>
</dbReference>
<gene>
    <name evidence="8" type="ORF">ACFFNX_11010</name>
</gene>
<dbReference type="SUPFAM" id="SSF53335">
    <property type="entry name" value="S-adenosyl-L-methionine-dependent methyltransferases"/>
    <property type="match status" value="1"/>
</dbReference>
<dbReference type="GO" id="GO:0003886">
    <property type="term" value="F:DNA (cytosine-5-)-methyltransferase activity"/>
    <property type="evidence" value="ECO:0007669"/>
    <property type="project" value="UniProtKB-EC"/>
</dbReference>
<evidence type="ECO:0000256" key="6">
    <source>
        <dbReference type="RuleBase" id="RU000416"/>
    </source>
</evidence>
<dbReference type="PROSITE" id="PS51679">
    <property type="entry name" value="SAM_MT_C5"/>
    <property type="match status" value="1"/>
</dbReference>
<feature type="active site" evidence="5">
    <location>
        <position position="105"/>
    </location>
</feature>
<proteinExistence type="inferred from homology"/>
<dbReference type="PANTHER" id="PTHR10629">
    <property type="entry name" value="CYTOSINE-SPECIFIC METHYLTRANSFERASE"/>
    <property type="match status" value="1"/>
</dbReference>
<evidence type="ECO:0000256" key="5">
    <source>
        <dbReference type="PROSITE-ProRule" id="PRU01016"/>
    </source>
</evidence>
<dbReference type="InterPro" id="IPR031303">
    <property type="entry name" value="C5_meth_CS"/>
</dbReference>
<keyword evidence="2 5" id="KW-0808">Transferase</keyword>
<dbReference type="NCBIfam" id="TIGR00675">
    <property type="entry name" value="dcm"/>
    <property type="match status" value="1"/>
</dbReference>
<name>A0ABV5YEZ7_9ACTN</name>